<dbReference type="Proteomes" id="UP001358586">
    <property type="component" value="Chromosome 2"/>
</dbReference>
<gene>
    <name evidence="1" type="ORF">PVK06_005249</name>
</gene>
<evidence type="ECO:0000313" key="2">
    <source>
        <dbReference type="Proteomes" id="UP001358586"/>
    </source>
</evidence>
<keyword evidence="2" id="KW-1185">Reference proteome</keyword>
<name>A0ABR0QV71_GOSAR</name>
<reference evidence="1 2" key="1">
    <citation type="submission" date="2023-03" db="EMBL/GenBank/DDBJ databases">
        <title>WGS of Gossypium arboreum.</title>
        <authorList>
            <person name="Yu D."/>
        </authorList>
    </citation>
    <scope>NUCLEOTIDE SEQUENCE [LARGE SCALE GENOMIC DNA]</scope>
    <source>
        <tissue evidence="1">Leaf</tissue>
    </source>
</reference>
<protein>
    <submittedName>
        <fullName evidence="1">Uncharacterized protein</fullName>
    </submittedName>
</protein>
<sequence length="98" mass="11185">MLYNPPIEKASLIANQDGTSGGKSGKDHLTCDYCGFLLKSKRDVFSCFHYFHELITTQFDAKDWGEAITDLGWNKAMIEKMWALAKNKIWELVNHLMG</sequence>
<comment type="caution">
    <text evidence="1">The sequence shown here is derived from an EMBL/GenBank/DDBJ whole genome shotgun (WGS) entry which is preliminary data.</text>
</comment>
<proteinExistence type="predicted"/>
<organism evidence="1 2">
    <name type="scientific">Gossypium arboreum</name>
    <name type="common">Tree cotton</name>
    <name type="synonym">Gossypium nanking</name>
    <dbReference type="NCBI Taxonomy" id="29729"/>
    <lineage>
        <taxon>Eukaryota</taxon>
        <taxon>Viridiplantae</taxon>
        <taxon>Streptophyta</taxon>
        <taxon>Embryophyta</taxon>
        <taxon>Tracheophyta</taxon>
        <taxon>Spermatophyta</taxon>
        <taxon>Magnoliopsida</taxon>
        <taxon>eudicotyledons</taxon>
        <taxon>Gunneridae</taxon>
        <taxon>Pentapetalae</taxon>
        <taxon>rosids</taxon>
        <taxon>malvids</taxon>
        <taxon>Malvales</taxon>
        <taxon>Malvaceae</taxon>
        <taxon>Malvoideae</taxon>
        <taxon>Gossypium</taxon>
    </lineage>
</organism>
<evidence type="ECO:0000313" key="1">
    <source>
        <dbReference type="EMBL" id="KAK5842838.1"/>
    </source>
</evidence>
<dbReference type="EMBL" id="JARKNE010000002">
    <property type="protein sequence ID" value="KAK5842838.1"/>
    <property type="molecule type" value="Genomic_DNA"/>
</dbReference>
<accession>A0ABR0QV71</accession>